<dbReference type="Proteomes" id="UP000515955">
    <property type="component" value="Chromosome"/>
</dbReference>
<gene>
    <name evidence="2" type="ORF">H9L12_08895</name>
</gene>
<dbReference type="AlphaFoldDB" id="A0A7G9S9B4"/>
<dbReference type="SUPFAM" id="SSF141371">
    <property type="entry name" value="PilZ domain-like"/>
    <property type="match status" value="1"/>
</dbReference>
<name>A0A7G9S9B4_9SPHN</name>
<dbReference type="Gene3D" id="2.40.10.220">
    <property type="entry name" value="predicted glycosyltransferase like domains"/>
    <property type="match status" value="1"/>
</dbReference>
<dbReference type="EMBL" id="CP060717">
    <property type="protein sequence ID" value="QNN64439.1"/>
    <property type="molecule type" value="Genomic_DNA"/>
</dbReference>
<evidence type="ECO:0000259" key="1">
    <source>
        <dbReference type="Pfam" id="PF07238"/>
    </source>
</evidence>
<dbReference type="RefSeq" id="WP_187541439.1">
    <property type="nucleotide sequence ID" value="NZ_CP060717.1"/>
</dbReference>
<dbReference type="KEGG" id="srhi:H9L12_08895"/>
<sequence>MRQPGEIKREPRVDTQFQARLLDSSGNEHAVTILDLSKSGFRLRCDEMLRIGEKIRLQTDRHGDFPAQIRWALGEEAGGLFLSPVKVPD</sequence>
<dbReference type="InterPro" id="IPR009875">
    <property type="entry name" value="PilZ_domain"/>
</dbReference>
<evidence type="ECO:0000313" key="3">
    <source>
        <dbReference type="Proteomes" id="UP000515955"/>
    </source>
</evidence>
<feature type="domain" description="PilZ" evidence="1">
    <location>
        <begin position="9"/>
        <end position="79"/>
    </location>
</feature>
<dbReference type="GO" id="GO:0035438">
    <property type="term" value="F:cyclic-di-GMP binding"/>
    <property type="evidence" value="ECO:0007669"/>
    <property type="project" value="InterPro"/>
</dbReference>
<protein>
    <submittedName>
        <fullName evidence="2">PilZ domain-containing protein</fullName>
    </submittedName>
</protein>
<reference evidence="2 3" key="1">
    <citation type="submission" date="2020-08" db="EMBL/GenBank/DDBJ databases">
        <title>Genome sequence of Sphingomonas rhizophila KACC 19189T.</title>
        <authorList>
            <person name="Hyun D.-W."/>
            <person name="Bae J.-W."/>
        </authorList>
    </citation>
    <scope>NUCLEOTIDE SEQUENCE [LARGE SCALE GENOMIC DNA]</scope>
    <source>
        <strain evidence="2 3">KACC 19189</strain>
    </source>
</reference>
<keyword evidence="3" id="KW-1185">Reference proteome</keyword>
<proteinExistence type="predicted"/>
<accession>A0A7G9S9B4</accession>
<evidence type="ECO:0000313" key="2">
    <source>
        <dbReference type="EMBL" id="QNN64439.1"/>
    </source>
</evidence>
<dbReference type="Pfam" id="PF07238">
    <property type="entry name" value="PilZ"/>
    <property type="match status" value="1"/>
</dbReference>
<organism evidence="2 3">
    <name type="scientific">Sphingomonas rhizophila</name>
    <dbReference type="NCBI Taxonomy" id="2071607"/>
    <lineage>
        <taxon>Bacteria</taxon>
        <taxon>Pseudomonadati</taxon>
        <taxon>Pseudomonadota</taxon>
        <taxon>Alphaproteobacteria</taxon>
        <taxon>Sphingomonadales</taxon>
        <taxon>Sphingomonadaceae</taxon>
        <taxon>Sphingomonas</taxon>
    </lineage>
</organism>